<keyword evidence="7" id="KW-1185">Reference proteome</keyword>
<dbReference type="SUPFAM" id="SSF53187">
    <property type="entry name" value="Zn-dependent exopeptidases"/>
    <property type="match status" value="1"/>
</dbReference>
<dbReference type="InterPro" id="IPR050072">
    <property type="entry name" value="Peptidase_M20A"/>
</dbReference>
<keyword evidence="2" id="KW-0479">Metal-binding</keyword>
<gene>
    <name evidence="6" type="ORF">LRS13_11115</name>
</gene>
<reference evidence="7" key="1">
    <citation type="submission" date="2021-11" db="EMBL/GenBank/DDBJ databases">
        <title>Cultivation dependent microbiological survey of springs from the worlds oldest radium mine currently devoted to the extraction of radon-saturated water.</title>
        <authorList>
            <person name="Kapinusova G."/>
            <person name="Smrhova T."/>
            <person name="Strejcek M."/>
            <person name="Suman J."/>
            <person name="Jani K."/>
            <person name="Pajer P."/>
            <person name="Uhlik O."/>
        </authorList>
    </citation>
    <scope>NUCLEOTIDE SEQUENCE [LARGE SCALE GENOMIC DNA]</scope>
    <source>
        <strain evidence="7">J379</strain>
    </source>
</reference>
<keyword evidence="4" id="KW-0862">Zinc</keyword>
<dbReference type="Pfam" id="PF07687">
    <property type="entry name" value="M20_dimer"/>
    <property type="match status" value="1"/>
</dbReference>
<name>A0ABY5PMU8_9ACTN</name>
<evidence type="ECO:0000259" key="5">
    <source>
        <dbReference type="Pfam" id="PF07687"/>
    </source>
</evidence>
<organism evidence="6 7">
    <name type="scientific">Svornostia abyssi</name>
    <dbReference type="NCBI Taxonomy" id="2898438"/>
    <lineage>
        <taxon>Bacteria</taxon>
        <taxon>Bacillati</taxon>
        <taxon>Actinomycetota</taxon>
        <taxon>Thermoleophilia</taxon>
        <taxon>Solirubrobacterales</taxon>
        <taxon>Baekduiaceae</taxon>
        <taxon>Svornostia</taxon>
    </lineage>
</organism>
<dbReference type="InterPro" id="IPR002933">
    <property type="entry name" value="Peptidase_M20"/>
</dbReference>
<accession>A0ABY5PMU8</accession>
<dbReference type="Gene3D" id="3.30.70.360">
    <property type="match status" value="1"/>
</dbReference>
<protein>
    <submittedName>
        <fullName evidence="6">M20/M25/M40 family metallo-hydrolase</fullName>
    </submittedName>
</protein>
<evidence type="ECO:0000256" key="4">
    <source>
        <dbReference type="ARBA" id="ARBA00022833"/>
    </source>
</evidence>
<dbReference type="InterPro" id="IPR011650">
    <property type="entry name" value="Peptidase_M20_dimer"/>
</dbReference>
<dbReference type="RefSeq" id="WP_353866464.1">
    <property type="nucleotide sequence ID" value="NZ_CP088295.1"/>
</dbReference>
<keyword evidence="3" id="KW-0378">Hydrolase</keyword>
<dbReference type="Gene3D" id="3.40.630.10">
    <property type="entry name" value="Zn peptidases"/>
    <property type="match status" value="1"/>
</dbReference>
<dbReference type="PANTHER" id="PTHR43808:SF9">
    <property type="entry name" value="BLL0789 PROTEIN"/>
    <property type="match status" value="1"/>
</dbReference>
<dbReference type="Proteomes" id="UP001058860">
    <property type="component" value="Chromosome"/>
</dbReference>
<comment type="cofactor">
    <cofactor evidence="1">
        <name>Zn(2+)</name>
        <dbReference type="ChEBI" id="CHEBI:29105"/>
    </cofactor>
</comment>
<dbReference type="SUPFAM" id="SSF55031">
    <property type="entry name" value="Bacterial exopeptidase dimerisation domain"/>
    <property type="match status" value="1"/>
</dbReference>
<sequence>MDDWITQHADVIARRAVRDLEALVGVSSPSGDVPGAEEAIAIAAALAPTEAEVARLPCSTPRHAPDLLLRLPGTGTRRILLLGHLDTVIGHVHHRPLEVAGDRLNGSGTVDMKGGVVLALGVQRALLDRPADYASADLLLVCDEEWRTGDFGHTGRFAGYDACLCFEAGEHDAEGHDAVIVRRKAAGTLRVRAHGRSAHSGASPDDGRNALLALAAAAQAVAAHHAPAGPERLTAVPTVLHSGDAFNVVPAAGELTCDLRADSLEAIDAVVGAIPDEVGGATLEPAILRRWPGMDARESTAPLLARASARLGRPIIAAERGGASDASHFAATIPQTVDGLGPRGGGAHAPHEHVLASSLPERAAVALAVADAALTD</sequence>
<dbReference type="PANTHER" id="PTHR43808">
    <property type="entry name" value="ACETYLORNITHINE DEACETYLASE"/>
    <property type="match status" value="1"/>
</dbReference>
<feature type="domain" description="Peptidase M20 dimerisation" evidence="5">
    <location>
        <begin position="183"/>
        <end position="277"/>
    </location>
</feature>
<evidence type="ECO:0000313" key="6">
    <source>
        <dbReference type="EMBL" id="UUY06033.1"/>
    </source>
</evidence>
<evidence type="ECO:0000256" key="1">
    <source>
        <dbReference type="ARBA" id="ARBA00001947"/>
    </source>
</evidence>
<dbReference type="EMBL" id="CP088295">
    <property type="protein sequence ID" value="UUY06033.1"/>
    <property type="molecule type" value="Genomic_DNA"/>
</dbReference>
<dbReference type="InterPro" id="IPR036264">
    <property type="entry name" value="Bact_exopeptidase_dim_dom"/>
</dbReference>
<dbReference type="PROSITE" id="PS00758">
    <property type="entry name" value="ARGE_DAPE_CPG2_1"/>
    <property type="match status" value="1"/>
</dbReference>
<dbReference type="Pfam" id="PF01546">
    <property type="entry name" value="Peptidase_M20"/>
    <property type="match status" value="1"/>
</dbReference>
<evidence type="ECO:0000256" key="2">
    <source>
        <dbReference type="ARBA" id="ARBA00022723"/>
    </source>
</evidence>
<dbReference type="InterPro" id="IPR001261">
    <property type="entry name" value="ArgE/DapE_CS"/>
</dbReference>
<evidence type="ECO:0000256" key="3">
    <source>
        <dbReference type="ARBA" id="ARBA00022801"/>
    </source>
</evidence>
<proteinExistence type="predicted"/>
<evidence type="ECO:0000313" key="7">
    <source>
        <dbReference type="Proteomes" id="UP001058860"/>
    </source>
</evidence>